<feature type="compositionally biased region" description="Pro residues" evidence="2">
    <location>
        <begin position="27"/>
        <end position="39"/>
    </location>
</feature>
<dbReference type="Pfam" id="PF02469">
    <property type="entry name" value="Fasciclin"/>
    <property type="match status" value="1"/>
</dbReference>
<comment type="caution">
    <text evidence="5">The sequence shown here is derived from an EMBL/GenBank/DDBJ whole genome shotgun (WGS) entry which is preliminary data.</text>
</comment>
<feature type="signal peptide" evidence="3">
    <location>
        <begin position="1"/>
        <end position="22"/>
    </location>
</feature>
<dbReference type="Gene3D" id="2.30.180.10">
    <property type="entry name" value="FAS1 domain"/>
    <property type="match status" value="1"/>
</dbReference>
<evidence type="ECO:0000259" key="4">
    <source>
        <dbReference type="PROSITE" id="PS50213"/>
    </source>
</evidence>
<dbReference type="SUPFAM" id="SSF82153">
    <property type="entry name" value="FAS1 domain"/>
    <property type="match status" value="1"/>
</dbReference>
<accession>A0ABU6XBN8</accession>
<keyword evidence="3" id="KW-0732">Signal</keyword>
<sequence>MGGTNHILLLFLFLFQTTLNAAASTAPPSPSPTPSPSITPPLCYFASPPAPYASSLPPKPSSSTAVSPPPPPPPTTTTTHPPSSPSPSAAAAPPPPPALPPQLNNVIDALIGAGDFSIWVNILSMSNPNVLPISATLFIPQDATLNLNANGVPLMVDPFLFPYHVVPQRLTFSDLLLFRRNARLPTLLPGKSISVTDDSATNFSLDGTPITNPDIYKTTSIAVHGVAGVLDYSLYGNGIPPSPPPPPAVYSPPPDDAVMPPFLSTGEMSGYGGSPRASLWCTLVHVAILDLVIQELVFLLLH</sequence>
<dbReference type="InterPro" id="IPR036378">
    <property type="entry name" value="FAS1_dom_sf"/>
</dbReference>
<dbReference type="PANTHER" id="PTHR33985">
    <property type="entry name" value="OS02G0491300 PROTEIN-RELATED"/>
    <property type="match status" value="1"/>
</dbReference>
<gene>
    <name evidence="5" type="ORF">PIB30_038445</name>
</gene>
<protein>
    <recommendedName>
        <fullName evidence="4">FAS1 domain-containing protein</fullName>
    </recommendedName>
</protein>
<evidence type="ECO:0000256" key="1">
    <source>
        <dbReference type="ARBA" id="ARBA00007843"/>
    </source>
</evidence>
<dbReference type="InterPro" id="IPR000782">
    <property type="entry name" value="FAS1_domain"/>
</dbReference>
<evidence type="ECO:0000256" key="2">
    <source>
        <dbReference type="SAM" id="MobiDB-lite"/>
    </source>
</evidence>
<feature type="domain" description="FAS1" evidence="4">
    <location>
        <begin position="103"/>
        <end position="234"/>
    </location>
</feature>
<name>A0ABU6XBN8_9FABA</name>
<dbReference type="Proteomes" id="UP001341840">
    <property type="component" value="Unassembled WGS sequence"/>
</dbReference>
<dbReference type="PANTHER" id="PTHR33985:SF5">
    <property type="entry name" value="FASCICLIN-LIKE ARABINOGALACTAN FAMILY PROTEIN"/>
    <property type="match status" value="1"/>
</dbReference>
<evidence type="ECO:0000313" key="5">
    <source>
        <dbReference type="EMBL" id="MED6195499.1"/>
    </source>
</evidence>
<evidence type="ECO:0000313" key="6">
    <source>
        <dbReference type="Proteomes" id="UP001341840"/>
    </source>
</evidence>
<comment type="similarity">
    <text evidence="1">Belongs to the fasciclin-like AGP family.</text>
</comment>
<dbReference type="PROSITE" id="PS50213">
    <property type="entry name" value="FAS1"/>
    <property type="match status" value="1"/>
</dbReference>
<organism evidence="5 6">
    <name type="scientific">Stylosanthes scabra</name>
    <dbReference type="NCBI Taxonomy" id="79078"/>
    <lineage>
        <taxon>Eukaryota</taxon>
        <taxon>Viridiplantae</taxon>
        <taxon>Streptophyta</taxon>
        <taxon>Embryophyta</taxon>
        <taxon>Tracheophyta</taxon>
        <taxon>Spermatophyta</taxon>
        <taxon>Magnoliopsida</taxon>
        <taxon>eudicotyledons</taxon>
        <taxon>Gunneridae</taxon>
        <taxon>Pentapetalae</taxon>
        <taxon>rosids</taxon>
        <taxon>fabids</taxon>
        <taxon>Fabales</taxon>
        <taxon>Fabaceae</taxon>
        <taxon>Papilionoideae</taxon>
        <taxon>50 kb inversion clade</taxon>
        <taxon>dalbergioids sensu lato</taxon>
        <taxon>Dalbergieae</taxon>
        <taxon>Pterocarpus clade</taxon>
        <taxon>Stylosanthes</taxon>
    </lineage>
</organism>
<reference evidence="5 6" key="1">
    <citation type="journal article" date="2023" name="Plants (Basel)">
        <title>Bridging the Gap: Combining Genomics and Transcriptomics Approaches to Understand Stylosanthes scabra, an Orphan Legume from the Brazilian Caatinga.</title>
        <authorList>
            <person name="Ferreira-Neto J.R.C."/>
            <person name="da Silva M.D."/>
            <person name="Binneck E."/>
            <person name="de Melo N.F."/>
            <person name="da Silva R.H."/>
            <person name="de Melo A.L.T.M."/>
            <person name="Pandolfi V."/>
            <person name="Bustamante F.O."/>
            <person name="Brasileiro-Vidal A.C."/>
            <person name="Benko-Iseppon A.M."/>
        </authorList>
    </citation>
    <scope>NUCLEOTIDE SEQUENCE [LARGE SCALE GENOMIC DNA]</scope>
    <source>
        <tissue evidence="5">Leaves</tissue>
    </source>
</reference>
<evidence type="ECO:0000256" key="3">
    <source>
        <dbReference type="SAM" id="SignalP"/>
    </source>
</evidence>
<proteinExistence type="inferred from homology"/>
<dbReference type="InterPro" id="IPR052806">
    <property type="entry name" value="Fasciclin-like_AGP"/>
</dbReference>
<dbReference type="SMART" id="SM00554">
    <property type="entry name" value="FAS1"/>
    <property type="match status" value="1"/>
</dbReference>
<feature type="chain" id="PRO_5046080387" description="FAS1 domain-containing protein" evidence="3">
    <location>
        <begin position="23"/>
        <end position="302"/>
    </location>
</feature>
<feature type="compositionally biased region" description="Low complexity" evidence="2">
    <location>
        <begin position="76"/>
        <end position="91"/>
    </location>
</feature>
<keyword evidence="6" id="KW-1185">Reference proteome</keyword>
<dbReference type="EMBL" id="JASCZI010211647">
    <property type="protein sequence ID" value="MED6195499.1"/>
    <property type="molecule type" value="Genomic_DNA"/>
</dbReference>
<feature type="region of interest" description="Disordered" evidence="2">
    <location>
        <begin position="54"/>
        <end position="99"/>
    </location>
</feature>
<feature type="compositionally biased region" description="Low complexity" evidence="2">
    <location>
        <begin position="54"/>
        <end position="66"/>
    </location>
</feature>
<feature type="region of interest" description="Disordered" evidence="2">
    <location>
        <begin position="22"/>
        <end position="42"/>
    </location>
</feature>